<protein>
    <submittedName>
        <fullName evidence="2">Uncharacterized protein</fullName>
    </submittedName>
</protein>
<gene>
    <name evidence="2" type="ORF">A2840_02300</name>
</gene>
<feature type="signal peptide" evidence="1">
    <location>
        <begin position="1"/>
        <end position="28"/>
    </location>
</feature>
<proteinExistence type="predicted"/>
<comment type="caution">
    <text evidence="2">The sequence shown here is derived from an EMBL/GenBank/DDBJ whole genome shotgun (WGS) entry which is preliminary data.</text>
</comment>
<feature type="chain" id="PRO_5009581529" evidence="1">
    <location>
        <begin position="29"/>
        <end position="451"/>
    </location>
</feature>
<evidence type="ECO:0000313" key="3">
    <source>
        <dbReference type="Proteomes" id="UP000178385"/>
    </source>
</evidence>
<dbReference type="AlphaFoldDB" id="A0A1G1Y761"/>
<name>A0A1G1Y761_9BACT</name>
<accession>A0A1G1Y761</accession>
<sequence length="451" mass="50843">MKSQLSKIIAVFVLVTLSVPAGSFEAQAAYFFNPHFIISDEEMADYQSLTRGQIQQFLKDNNSGLTRLITTNFEGFTKSAADIIADAAIESQINPKVLLTTLQKEQSLIGDPNPTQRQIDRAMGYRCPDSGSCHPNTLDFGKQVDGAAWQFRQYLDAPLRWTFQAGNQYEIDGYLIRPANTATAGLYNYTPHYSGNERFWRLWVDYWGRNFPDGSLVKAPDSPAVWLIQYGVRRLITSYAVLLSRFNPQSILTISRSDLEKYEIGPSIKFSNFSLLQSPDGKIYLVVDDYIRHITSPEVFRTIGYNIEEVEPIDDADLAAYQLGDPITLESIHPTGALLQDNTSGGVFFVQDGLKHPIYSRELMKANYPNRILTQVSPEELDQYQTGSPVKFRDGTLVRASNDSKVYVIANGIRRWVQDEAAFANFGYKWDNIITTSQQAVLVHELGEPIE</sequence>
<evidence type="ECO:0000256" key="1">
    <source>
        <dbReference type="SAM" id="SignalP"/>
    </source>
</evidence>
<keyword evidence="1" id="KW-0732">Signal</keyword>
<evidence type="ECO:0000313" key="2">
    <source>
        <dbReference type="EMBL" id="OGY48169.1"/>
    </source>
</evidence>
<dbReference type="Proteomes" id="UP000178385">
    <property type="component" value="Unassembled WGS sequence"/>
</dbReference>
<organism evidence="2 3">
    <name type="scientific">Candidatus Buchananbacteria bacterium RIFCSPHIGHO2_01_FULL_47_11b</name>
    <dbReference type="NCBI Taxonomy" id="1797537"/>
    <lineage>
        <taxon>Bacteria</taxon>
        <taxon>Candidatus Buchananiibacteriota</taxon>
    </lineage>
</organism>
<dbReference type="EMBL" id="MHIG01000003">
    <property type="protein sequence ID" value="OGY48169.1"/>
    <property type="molecule type" value="Genomic_DNA"/>
</dbReference>
<reference evidence="2 3" key="1">
    <citation type="journal article" date="2016" name="Nat. Commun.">
        <title>Thousands of microbial genomes shed light on interconnected biogeochemical processes in an aquifer system.</title>
        <authorList>
            <person name="Anantharaman K."/>
            <person name="Brown C.T."/>
            <person name="Hug L.A."/>
            <person name="Sharon I."/>
            <person name="Castelle C.J."/>
            <person name="Probst A.J."/>
            <person name="Thomas B.C."/>
            <person name="Singh A."/>
            <person name="Wilkins M.J."/>
            <person name="Karaoz U."/>
            <person name="Brodie E.L."/>
            <person name="Williams K.H."/>
            <person name="Hubbard S.S."/>
            <person name="Banfield J.F."/>
        </authorList>
    </citation>
    <scope>NUCLEOTIDE SEQUENCE [LARGE SCALE GENOMIC DNA]</scope>
</reference>